<evidence type="ECO:0000256" key="5">
    <source>
        <dbReference type="ARBA" id="ARBA00022448"/>
    </source>
</evidence>
<dbReference type="GO" id="GO:0005765">
    <property type="term" value="C:lysosomal membrane"/>
    <property type="evidence" value="ECO:0007669"/>
    <property type="project" value="UniProtKB-SubCell"/>
</dbReference>
<evidence type="ECO:0000256" key="1">
    <source>
        <dbReference type="ARBA" id="ARBA00004432"/>
    </source>
</evidence>
<evidence type="ECO:0000256" key="21">
    <source>
        <dbReference type="ARBA" id="ARBA00056891"/>
    </source>
</evidence>
<keyword evidence="30" id="KW-1185">Reference proteome</keyword>
<dbReference type="OrthoDB" id="2985014at2759"/>
<evidence type="ECO:0000256" key="7">
    <source>
        <dbReference type="ARBA" id="ARBA00022692"/>
    </source>
</evidence>
<evidence type="ECO:0000256" key="19">
    <source>
        <dbReference type="ARBA" id="ARBA00051447"/>
    </source>
</evidence>
<comment type="caution">
    <text evidence="29">The sequence shown here is derived from an EMBL/GenBank/DDBJ whole genome shotgun (WGS) entry which is preliminary data.</text>
</comment>
<evidence type="ECO:0000256" key="23">
    <source>
        <dbReference type="ARBA" id="ARBA00080244"/>
    </source>
</evidence>
<keyword evidence="6" id="KW-1003">Cell membrane</keyword>
<keyword evidence="11 27" id="KW-0472">Membrane</keyword>
<dbReference type="OMA" id="KQEEWRI"/>
<feature type="transmembrane region" description="Helical" evidence="27">
    <location>
        <begin position="323"/>
        <end position="347"/>
    </location>
</feature>
<reference evidence="29 30" key="1">
    <citation type="journal article" date="2018" name="Sci. Rep.">
        <title>Comparative analysis of the Pocillopora damicornis genome highlights role of immune system in coral evolution.</title>
        <authorList>
            <person name="Cunning R."/>
            <person name="Bay R.A."/>
            <person name="Gillette P."/>
            <person name="Baker A.C."/>
            <person name="Traylor-Knowles N."/>
        </authorList>
    </citation>
    <scope>NUCLEOTIDE SEQUENCE [LARGE SCALE GENOMIC DNA]</scope>
    <source>
        <strain evidence="29">RSMAS</strain>
        <tissue evidence="29">Whole animal</tissue>
    </source>
</reference>
<evidence type="ECO:0000256" key="15">
    <source>
        <dbReference type="ARBA" id="ARBA00050101"/>
    </source>
</evidence>
<evidence type="ECO:0000313" key="30">
    <source>
        <dbReference type="Proteomes" id="UP000275408"/>
    </source>
</evidence>
<feature type="transmembrane region" description="Helical" evidence="27">
    <location>
        <begin position="187"/>
        <end position="205"/>
    </location>
</feature>
<evidence type="ECO:0000256" key="26">
    <source>
        <dbReference type="SAM" id="MobiDB-lite"/>
    </source>
</evidence>
<dbReference type="InterPro" id="IPR050382">
    <property type="entry name" value="MFS_Na/Anion_cotransporter"/>
</dbReference>
<feature type="transmembrane region" description="Helical" evidence="27">
    <location>
        <begin position="99"/>
        <end position="120"/>
    </location>
</feature>
<evidence type="ECO:0000256" key="20">
    <source>
        <dbReference type="ARBA" id="ARBA00051612"/>
    </source>
</evidence>
<dbReference type="PROSITE" id="PS50850">
    <property type="entry name" value="MFS"/>
    <property type="match status" value="1"/>
</dbReference>
<feature type="transmembrane region" description="Helical" evidence="27">
    <location>
        <begin position="127"/>
        <end position="146"/>
    </location>
</feature>
<protein>
    <recommendedName>
        <fullName evidence="22">Sialin</fullName>
    </recommendedName>
    <alternativeName>
        <fullName evidence="25">H(+)/nitrate cotransporter</fullName>
    </alternativeName>
    <alternativeName>
        <fullName evidence="23">H(+)/sialic acid cotransporter</fullName>
    </alternativeName>
    <alternativeName>
        <fullName evidence="24">Vesicular excitatory amino acid transporter</fullName>
    </alternativeName>
</protein>
<comment type="subcellular location">
    <subcellularLocation>
        <location evidence="2">Basolateral cell membrane</location>
        <topology evidence="2">Multi-pass membrane protein</topology>
    </subcellularLocation>
    <subcellularLocation>
        <location evidence="3">Cytoplasmic vesicle</location>
        <location evidence="3">Secretory vesicle membrane</location>
        <topology evidence="3">Multi-pass membrane protein</topology>
    </subcellularLocation>
    <subcellularLocation>
        <location evidence="1">Cytoplasmic vesicle</location>
        <location evidence="1">Secretory vesicle</location>
        <location evidence="1">Synaptic vesicle membrane</location>
    </subcellularLocation>
    <subcellularLocation>
        <location evidence="4">Lysosome membrane</location>
    </subcellularLocation>
</comment>
<dbReference type="PANTHER" id="PTHR11662">
    <property type="entry name" value="SOLUTE CARRIER FAMILY 17"/>
    <property type="match status" value="1"/>
</dbReference>
<dbReference type="GO" id="GO:0006820">
    <property type="term" value="P:monoatomic anion transport"/>
    <property type="evidence" value="ECO:0007669"/>
    <property type="project" value="TreeGrafter"/>
</dbReference>
<keyword evidence="14" id="KW-0968">Cytoplasmic vesicle</keyword>
<dbReference type="GO" id="GO:0015293">
    <property type="term" value="F:symporter activity"/>
    <property type="evidence" value="ECO:0007669"/>
    <property type="project" value="UniProtKB-KW"/>
</dbReference>
<organism evidence="29 30">
    <name type="scientific">Pocillopora damicornis</name>
    <name type="common">Cauliflower coral</name>
    <name type="synonym">Millepora damicornis</name>
    <dbReference type="NCBI Taxonomy" id="46731"/>
    <lineage>
        <taxon>Eukaryota</taxon>
        <taxon>Metazoa</taxon>
        <taxon>Cnidaria</taxon>
        <taxon>Anthozoa</taxon>
        <taxon>Hexacorallia</taxon>
        <taxon>Scleractinia</taxon>
        <taxon>Astrocoeniina</taxon>
        <taxon>Pocilloporidae</taxon>
        <taxon>Pocillopora</taxon>
    </lineage>
</organism>
<dbReference type="GO" id="GO:0030672">
    <property type="term" value="C:synaptic vesicle membrane"/>
    <property type="evidence" value="ECO:0007669"/>
    <property type="project" value="UniProtKB-SubCell"/>
</dbReference>
<evidence type="ECO:0000256" key="12">
    <source>
        <dbReference type="ARBA" id="ARBA00023180"/>
    </source>
</evidence>
<dbReference type="GO" id="GO:0046942">
    <property type="term" value="P:carboxylic acid transport"/>
    <property type="evidence" value="ECO:0007669"/>
    <property type="project" value="UniProtKB-ARBA"/>
</dbReference>
<feature type="transmembrane region" description="Helical" evidence="27">
    <location>
        <begin position="44"/>
        <end position="64"/>
    </location>
</feature>
<dbReference type="STRING" id="46731.A0A3M6UFD4"/>
<comment type="catalytic activity">
    <reaction evidence="19">
        <text>L-glutamate(out) = L-glutamate(in)</text>
        <dbReference type="Rhea" id="RHEA:66336"/>
        <dbReference type="ChEBI" id="CHEBI:29985"/>
    </reaction>
    <physiologicalReaction direction="left-to-right" evidence="19">
        <dbReference type="Rhea" id="RHEA:66337"/>
    </physiologicalReaction>
</comment>
<keyword evidence="12" id="KW-0325">Glycoprotein</keyword>
<keyword evidence="9 27" id="KW-1133">Transmembrane helix</keyword>
<dbReference type="CDD" id="cd17318">
    <property type="entry name" value="MFS_SLC17"/>
    <property type="match status" value="1"/>
</dbReference>
<evidence type="ECO:0000256" key="16">
    <source>
        <dbReference type="ARBA" id="ARBA00050554"/>
    </source>
</evidence>
<accession>A0A3M6UFD4</accession>
<keyword evidence="8" id="KW-0769">Symport</keyword>
<evidence type="ECO:0000259" key="28">
    <source>
        <dbReference type="PROSITE" id="PS50850"/>
    </source>
</evidence>
<feature type="transmembrane region" description="Helical" evidence="27">
    <location>
        <begin position="359"/>
        <end position="379"/>
    </location>
</feature>
<name>A0A3M6UFD4_POCDA</name>
<evidence type="ECO:0000256" key="14">
    <source>
        <dbReference type="ARBA" id="ARBA00023329"/>
    </source>
</evidence>
<dbReference type="FunFam" id="1.20.1250.20:FF:000067">
    <property type="entry name" value="sialin isoform X2"/>
    <property type="match status" value="1"/>
</dbReference>
<evidence type="ECO:0000256" key="6">
    <source>
        <dbReference type="ARBA" id="ARBA00022475"/>
    </source>
</evidence>
<feature type="compositionally biased region" description="Low complexity" evidence="26">
    <location>
        <begin position="18"/>
        <end position="28"/>
    </location>
</feature>
<comment type="function">
    <text evidence="21">Receptor for CM101, a polysaccharide produced by group B Streptococcus with antipathoangiogenic properties.</text>
</comment>
<comment type="catalytic activity">
    <reaction evidence="18">
        <text>N-acetyl-L-aspartyl-L-glutamate(out) = N-acetyl-L-aspartyl-L-glutamate(in)</text>
        <dbReference type="Rhea" id="RHEA:72599"/>
        <dbReference type="ChEBI" id="CHEBI:76931"/>
    </reaction>
    <physiologicalReaction direction="left-to-right" evidence="18">
        <dbReference type="Rhea" id="RHEA:72600"/>
    </physiologicalReaction>
</comment>
<gene>
    <name evidence="29" type="ORF">pdam_00019570</name>
</gene>
<dbReference type="Proteomes" id="UP000275408">
    <property type="component" value="Unassembled WGS sequence"/>
</dbReference>
<keyword evidence="13" id="KW-0458">Lysosome</keyword>
<dbReference type="AlphaFoldDB" id="A0A3M6UFD4"/>
<proteinExistence type="predicted"/>
<dbReference type="GO" id="GO:0016323">
    <property type="term" value="C:basolateral plasma membrane"/>
    <property type="evidence" value="ECO:0007669"/>
    <property type="project" value="UniProtKB-SubCell"/>
</dbReference>
<evidence type="ECO:0000256" key="25">
    <source>
        <dbReference type="ARBA" id="ARBA00081925"/>
    </source>
</evidence>
<evidence type="ECO:0000256" key="24">
    <source>
        <dbReference type="ARBA" id="ARBA00081195"/>
    </source>
</evidence>
<evidence type="ECO:0000256" key="10">
    <source>
        <dbReference type="ARBA" id="ARBA00023018"/>
    </source>
</evidence>
<dbReference type="InterPro" id="IPR036259">
    <property type="entry name" value="MFS_trans_sf"/>
</dbReference>
<feature type="transmembrane region" description="Helical" evidence="27">
    <location>
        <begin position="152"/>
        <end position="175"/>
    </location>
</feature>
<dbReference type="FunFam" id="1.20.1250.20:FF:000003">
    <property type="entry name" value="Solute carrier family 17 member 3"/>
    <property type="match status" value="1"/>
</dbReference>
<feature type="region of interest" description="Disordered" evidence="26">
    <location>
        <begin position="1"/>
        <end position="33"/>
    </location>
</feature>
<comment type="catalytic activity">
    <reaction evidence="20">
        <text>D-glucuronate(out) + H(+)(out) = D-glucuronate(in) + H(+)(in)</text>
        <dbReference type="Rhea" id="RHEA:72591"/>
        <dbReference type="ChEBI" id="CHEBI:15378"/>
        <dbReference type="ChEBI" id="CHEBI:58720"/>
    </reaction>
    <physiologicalReaction direction="left-to-right" evidence="20">
        <dbReference type="Rhea" id="RHEA:72592"/>
    </physiologicalReaction>
</comment>
<dbReference type="SUPFAM" id="SSF103473">
    <property type="entry name" value="MFS general substrate transporter"/>
    <property type="match status" value="1"/>
</dbReference>
<dbReference type="Gene3D" id="1.20.1250.20">
    <property type="entry name" value="MFS general substrate transporter like domains"/>
    <property type="match status" value="2"/>
</dbReference>
<evidence type="ECO:0000256" key="2">
    <source>
        <dbReference type="ARBA" id="ARBA00004554"/>
    </source>
</evidence>
<evidence type="ECO:0000256" key="4">
    <source>
        <dbReference type="ARBA" id="ARBA00004656"/>
    </source>
</evidence>
<evidence type="ECO:0000256" key="3">
    <source>
        <dbReference type="ARBA" id="ARBA00004638"/>
    </source>
</evidence>
<dbReference type="InterPro" id="IPR020846">
    <property type="entry name" value="MFS_dom"/>
</dbReference>
<dbReference type="PANTHER" id="PTHR11662:SF399">
    <property type="entry name" value="FI19708P1-RELATED"/>
    <property type="match status" value="1"/>
</dbReference>
<evidence type="ECO:0000313" key="29">
    <source>
        <dbReference type="EMBL" id="RMX52397.1"/>
    </source>
</evidence>
<keyword evidence="10" id="KW-0770">Synapse</keyword>
<sequence>MDQQNSDIENTPAKPDDQQISSSPSDKQTSQLKPRTISGFPKRYVLLLMIFIGFVNIYAMRVNLNVALVAMVNNQTIIKGGVSIVKQAEFDWSSKLQGLVLGSFFYGYWVLQIPGAWLALKIGGTRVFGYGVLLTSLLAIITPIAARYHVMALIGVRIFQGLFLGVTFPCNHAIWSRWAPPLERSSLITISIAGCPFGNIVAIPLTGVLSKYGFDGGWPSVFYCIGLSGIVWYCAWEMIVHDSPTSHPTITEAEKNFIETSISGSDDKAEFERLPWSDILKSPPVWAIVFGHFGACWGYYTLFTGMPTYFKDVLDFDIEQTGFLAACPYLFKAILGPVGGVTADMLIRYKICKIGTVRKTFYGAGCLLAGIFIVATGYTQQRRTSVIFLVLGVGFSGLNAIGYAVNHLDIAPPFAGVLMGLTNTFASTPGFISPQITGFVTSNKKQEEWRIVFWITLIVYVIAVIFYTWLCSGERQPWASPPKQDDIDKEE</sequence>
<dbReference type="Pfam" id="PF07690">
    <property type="entry name" value="MFS_1"/>
    <property type="match status" value="1"/>
</dbReference>
<comment type="catalytic activity">
    <reaction evidence="17">
        <text>N-acetylneuraminate(in) + H(+)(in) = N-acetylneuraminate(out) + H(+)(out)</text>
        <dbReference type="Rhea" id="RHEA:28987"/>
        <dbReference type="ChEBI" id="CHEBI:15378"/>
        <dbReference type="ChEBI" id="CHEBI:35418"/>
    </reaction>
    <physiologicalReaction direction="right-to-left" evidence="17">
        <dbReference type="Rhea" id="RHEA:28989"/>
    </physiologicalReaction>
</comment>
<evidence type="ECO:0000256" key="13">
    <source>
        <dbReference type="ARBA" id="ARBA00023228"/>
    </source>
</evidence>
<feature type="transmembrane region" description="Helical" evidence="27">
    <location>
        <begin position="451"/>
        <end position="470"/>
    </location>
</feature>
<keyword evidence="5" id="KW-0813">Transport</keyword>
<evidence type="ECO:0000256" key="18">
    <source>
        <dbReference type="ARBA" id="ARBA00051403"/>
    </source>
</evidence>
<evidence type="ECO:0000256" key="11">
    <source>
        <dbReference type="ARBA" id="ARBA00023136"/>
    </source>
</evidence>
<evidence type="ECO:0000256" key="8">
    <source>
        <dbReference type="ARBA" id="ARBA00022847"/>
    </source>
</evidence>
<dbReference type="EMBL" id="RCHS01001650">
    <property type="protein sequence ID" value="RMX52397.1"/>
    <property type="molecule type" value="Genomic_DNA"/>
</dbReference>
<feature type="transmembrane region" description="Helical" evidence="27">
    <location>
        <begin position="285"/>
        <end position="303"/>
    </location>
</feature>
<evidence type="ECO:0000256" key="22">
    <source>
        <dbReference type="ARBA" id="ARBA00069713"/>
    </source>
</evidence>
<comment type="catalytic activity">
    <reaction evidence="15">
        <text>2 nitrate(out) + H(+)(out) = 2 nitrate(in) + H(+)(in)</text>
        <dbReference type="Rhea" id="RHEA:71539"/>
        <dbReference type="ChEBI" id="CHEBI:15378"/>
        <dbReference type="ChEBI" id="CHEBI:17632"/>
    </reaction>
    <physiologicalReaction direction="left-to-right" evidence="15">
        <dbReference type="Rhea" id="RHEA:71540"/>
    </physiologicalReaction>
</comment>
<dbReference type="InterPro" id="IPR011701">
    <property type="entry name" value="MFS"/>
</dbReference>
<evidence type="ECO:0000256" key="17">
    <source>
        <dbReference type="ARBA" id="ARBA00050625"/>
    </source>
</evidence>
<evidence type="ECO:0000256" key="27">
    <source>
        <dbReference type="SAM" id="Phobius"/>
    </source>
</evidence>
<evidence type="ECO:0000256" key="9">
    <source>
        <dbReference type="ARBA" id="ARBA00022989"/>
    </source>
</evidence>
<feature type="transmembrane region" description="Helical" evidence="27">
    <location>
        <begin position="385"/>
        <end position="405"/>
    </location>
</feature>
<keyword evidence="7 27" id="KW-0812">Transmembrane</keyword>
<comment type="catalytic activity">
    <reaction evidence="16">
        <text>L-aspartate(out) = L-aspartate(in)</text>
        <dbReference type="Rhea" id="RHEA:66332"/>
        <dbReference type="ChEBI" id="CHEBI:29991"/>
    </reaction>
    <physiologicalReaction direction="left-to-right" evidence="16">
        <dbReference type="Rhea" id="RHEA:66333"/>
    </physiologicalReaction>
</comment>
<feature type="domain" description="Major facilitator superfamily (MFS) profile" evidence="28">
    <location>
        <begin position="45"/>
        <end position="475"/>
    </location>
</feature>
<feature type="transmembrane region" description="Helical" evidence="27">
    <location>
        <begin position="217"/>
        <end position="236"/>
    </location>
</feature>